<evidence type="ECO:0000313" key="8">
    <source>
        <dbReference type="EMBL" id="CAB5060998.1"/>
    </source>
</evidence>
<dbReference type="Pfam" id="PF00583">
    <property type="entry name" value="Acetyltransf_1"/>
    <property type="match status" value="1"/>
</dbReference>
<dbReference type="EMBL" id="CAFBQT010000023">
    <property type="protein sequence ID" value="CAB5060998.1"/>
    <property type="molecule type" value="Genomic_DNA"/>
</dbReference>
<evidence type="ECO:0000313" key="5">
    <source>
        <dbReference type="EMBL" id="CAB4672419.1"/>
    </source>
</evidence>
<evidence type="ECO:0000256" key="1">
    <source>
        <dbReference type="ARBA" id="ARBA00022679"/>
    </source>
</evidence>
<feature type="domain" description="N-acetyltransferase" evidence="3">
    <location>
        <begin position="3"/>
        <end position="149"/>
    </location>
</feature>
<dbReference type="PANTHER" id="PTHR10545:SF42">
    <property type="entry name" value="ACETYLTRANSFERASE"/>
    <property type="match status" value="1"/>
</dbReference>
<dbReference type="InterPro" id="IPR000182">
    <property type="entry name" value="GNAT_dom"/>
</dbReference>
<evidence type="ECO:0000256" key="2">
    <source>
        <dbReference type="ARBA" id="ARBA00023315"/>
    </source>
</evidence>
<dbReference type="PANTHER" id="PTHR10545">
    <property type="entry name" value="DIAMINE N-ACETYLTRANSFERASE"/>
    <property type="match status" value="1"/>
</dbReference>
<keyword evidence="2" id="KW-0012">Acyltransferase</keyword>
<accession>A0A6J7K023</accession>
<dbReference type="AlphaFoldDB" id="A0A6J7K023"/>
<dbReference type="Gene3D" id="3.40.630.30">
    <property type="match status" value="1"/>
</dbReference>
<gene>
    <name evidence="4" type="ORF">UFOPK1791_00760</name>
    <name evidence="5" type="ORF">UFOPK2312_00642</name>
    <name evidence="6" type="ORF">UFOPK3783_00684</name>
    <name evidence="7" type="ORF">UFOPK4113_00650</name>
    <name evidence="8" type="ORF">UFOPK4355_00314</name>
</gene>
<dbReference type="PROSITE" id="PS51186">
    <property type="entry name" value="GNAT"/>
    <property type="match status" value="1"/>
</dbReference>
<evidence type="ECO:0000313" key="4">
    <source>
        <dbReference type="EMBL" id="CAB4594678.1"/>
    </source>
</evidence>
<dbReference type="EMBL" id="CAEZUF010000068">
    <property type="protein sequence ID" value="CAB4594678.1"/>
    <property type="molecule type" value="Genomic_DNA"/>
</dbReference>
<dbReference type="SUPFAM" id="SSF55729">
    <property type="entry name" value="Acyl-CoA N-acyltransferases (Nat)"/>
    <property type="match status" value="1"/>
</dbReference>
<evidence type="ECO:0000313" key="6">
    <source>
        <dbReference type="EMBL" id="CAB4947764.1"/>
    </source>
</evidence>
<dbReference type="EMBL" id="CAEZWY010000060">
    <property type="protein sequence ID" value="CAB4672419.1"/>
    <property type="molecule type" value="Genomic_DNA"/>
</dbReference>
<dbReference type="InterPro" id="IPR051016">
    <property type="entry name" value="Diverse_Substrate_AcTransf"/>
</dbReference>
<organism evidence="6">
    <name type="scientific">freshwater metagenome</name>
    <dbReference type="NCBI Taxonomy" id="449393"/>
    <lineage>
        <taxon>unclassified sequences</taxon>
        <taxon>metagenomes</taxon>
        <taxon>ecological metagenomes</taxon>
    </lineage>
</organism>
<dbReference type="InterPro" id="IPR016181">
    <property type="entry name" value="Acyl_CoA_acyltransferase"/>
</dbReference>
<dbReference type="CDD" id="cd04301">
    <property type="entry name" value="NAT_SF"/>
    <property type="match status" value="1"/>
</dbReference>
<name>A0A6J7K023_9ZZZZ</name>
<evidence type="ECO:0000313" key="7">
    <source>
        <dbReference type="EMBL" id="CAB5017912.1"/>
    </source>
</evidence>
<sequence>MTISVRPLKAEDKSRWLELWNGYLTFYETSLSNEQTELTWKRLMDSNYGVFGLMAEKDGAMVGITHFMFRPSTWAPKDYCYLEDLFVDPTVRGSGAGRALINRVIELAKEHGAGRVYWTTKESNAQARILYDSFIKVSEFVQYRFPLNP</sequence>
<reference evidence="6" key="1">
    <citation type="submission" date="2020-05" db="EMBL/GenBank/DDBJ databases">
        <authorList>
            <person name="Chiriac C."/>
            <person name="Salcher M."/>
            <person name="Ghai R."/>
            <person name="Kavagutti S V."/>
        </authorList>
    </citation>
    <scope>NUCLEOTIDE SEQUENCE</scope>
</reference>
<dbReference type="EMBL" id="CAFBPL010000072">
    <property type="protein sequence ID" value="CAB5017912.1"/>
    <property type="molecule type" value="Genomic_DNA"/>
</dbReference>
<keyword evidence="1" id="KW-0808">Transferase</keyword>
<protein>
    <submittedName>
        <fullName evidence="6">Unannotated protein</fullName>
    </submittedName>
</protein>
<dbReference type="GO" id="GO:0008080">
    <property type="term" value="F:N-acetyltransferase activity"/>
    <property type="evidence" value="ECO:0007669"/>
    <property type="project" value="TreeGrafter"/>
</dbReference>
<proteinExistence type="predicted"/>
<evidence type="ECO:0000259" key="3">
    <source>
        <dbReference type="PROSITE" id="PS51186"/>
    </source>
</evidence>
<dbReference type="EMBL" id="CAFBNI010000081">
    <property type="protein sequence ID" value="CAB4947764.1"/>
    <property type="molecule type" value="Genomic_DNA"/>
</dbReference>